<feature type="domain" description="Tc1-like transposase DDE" evidence="1">
    <location>
        <begin position="5"/>
        <end position="71"/>
    </location>
</feature>
<evidence type="ECO:0000313" key="3">
    <source>
        <dbReference type="Proteomes" id="UP001293791"/>
    </source>
</evidence>
<dbReference type="Pfam" id="PF13358">
    <property type="entry name" value="DDE_3"/>
    <property type="match status" value="1"/>
</dbReference>
<keyword evidence="3" id="KW-1185">Reference proteome</keyword>
<name>A0ABU5L9A7_9RICK</name>
<evidence type="ECO:0000313" key="2">
    <source>
        <dbReference type="EMBL" id="MDZ5762708.1"/>
    </source>
</evidence>
<sequence>MRSLALVDKILLPNLPEKSVIVMDNAAFHKDMQQIIQDAGHILLYLPPYSPDLNPIEKKWAQAKQIRRSTNYSINQLFNDYLS</sequence>
<proteinExistence type="predicted"/>
<evidence type="ECO:0000259" key="1">
    <source>
        <dbReference type="Pfam" id="PF13358"/>
    </source>
</evidence>
<comment type="caution">
    <text evidence="2">The sequence shown here is derived from an EMBL/GenBank/DDBJ whole genome shotgun (WGS) entry which is preliminary data.</text>
</comment>
<protein>
    <submittedName>
        <fullName evidence="2">IS630 family transposase domain protein</fullName>
    </submittedName>
</protein>
<dbReference type="Proteomes" id="UP001293791">
    <property type="component" value="Unassembled WGS sequence"/>
</dbReference>
<dbReference type="EMBL" id="JARGYT010000092">
    <property type="protein sequence ID" value="MDZ5762708.1"/>
    <property type="molecule type" value="Genomic_DNA"/>
</dbReference>
<dbReference type="RefSeq" id="WP_322498153.1">
    <property type="nucleotide sequence ID" value="NZ_JARGYT010000092.1"/>
</dbReference>
<organism evidence="2 3">
    <name type="scientific">Candidatus Cyrtobacter comes</name>
    <dbReference type="NCBI Taxonomy" id="675776"/>
    <lineage>
        <taxon>Bacteria</taxon>
        <taxon>Pseudomonadati</taxon>
        <taxon>Pseudomonadota</taxon>
        <taxon>Alphaproteobacteria</taxon>
        <taxon>Rickettsiales</taxon>
        <taxon>Candidatus Midichloriaceae</taxon>
        <taxon>Candidatus Cyrtobacter</taxon>
    </lineage>
</organism>
<dbReference type="InterPro" id="IPR036397">
    <property type="entry name" value="RNaseH_sf"/>
</dbReference>
<accession>A0ABU5L9A7</accession>
<gene>
    <name evidence="2" type="ORF">Cyrtocomes_01100</name>
</gene>
<reference evidence="2 3" key="1">
    <citation type="submission" date="2023-02" db="EMBL/GenBank/DDBJ databases">
        <title>Host association and intracellularity evolved multiple times independently in the Rickettsiales.</title>
        <authorList>
            <person name="Castelli M."/>
            <person name="Nardi T."/>
            <person name="Gammuto L."/>
            <person name="Bellinzona G."/>
            <person name="Sabaneyeva E."/>
            <person name="Potekhin A."/>
            <person name="Serra V."/>
            <person name="Petroni G."/>
            <person name="Sassera D."/>
        </authorList>
    </citation>
    <scope>NUCLEOTIDE SEQUENCE [LARGE SCALE GENOMIC DNA]</scope>
    <source>
        <strain evidence="2 3">BOD18</strain>
    </source>
</reference>
<dbReference type="PANTHER" id="PTHR46564:SF1">
    <property type="entry name" value="TRANSPOSASE"/>
    <property type="match status" value="1"/>
</dbReference>
<dbReference type="Gene3D" id="3.30.420.10">
    <property type="entry name" value="Ribonuclease H-like superfamily/Ribonuclease H"/>
    <property type="match status" value="1"/>
</dbReference>
<dbReference type="PANTHER" id="PTHR46564">
    <property type="entry name" value="TRANSPOSASE"/>
    <property type="match status" value="1"/>
</dbReference>
<dbReference type="InterPro" id="IPR038717">
    <property type="entry name" value="Tc1-like_DDE_dom"/>
</dbReference>